<evidence type="ECO:0000256" key="2">
    <source>
        <dbReference type="SAM" id="SignalP"/>
    </source>
</evidence>
<name>A0A1I4XDQ4_9GAMM</name>
<feature type="compositionally biased region" description="Polar residues" evidence="1">
    <location>
        <begin position="69"/>
        <end position="81"/>
    </location>
</feature>
<dbReference type="RefSeq" id="WP_092876883.1">
    <property type="nucleotide sequence ID" value="NZ_FOVC01000004.1"/>
</dbReference>
<keyword evidence="4" id="KW-1185">Reference proteome</keyword>
<organism evidence="3 4">
    <name type="scientific">Izhakiella capsodis</name>
    <dbReference type="NCBI Taxonomy" id="1367852"/>
    <lineage>
        <taxon>Bacteria</taxon>
        <taxon>Pseudomonadati</taxon>
        <taxon>Pseudomonadota</taxon>
        <taxon>Gammaproteobacteria</taxon>
        <taxon>Enterobacterales</taxon>
        <taxon>Erwiniaceae</taxon>
        <taxon>Izhakiella</taxon>
    </lineage>
</organism>
<dbReference type="InterPro" id="IPR024572">
    <property type="entry name" value="RcnB"/>
</dbReference>
<evidence type="ECO:0000256" key="1">
    <source>
        <dbReference type="SAM" id="MobiDB-lite"/>
    </source>
</evidence>
<gene>
    <name evidence="3" type="ORF">SAMN05216516_10457</name>
</gene>
<dbReference type="Proteomes" id="UP000242222">
    <property type="component" value="Unassembled WGS sequence"/>
</dbReference>
<dbReference type="PROSITE" id="PS51257">
    <property type="entry name" value="PROKAR_LIPOPROTEIN"/>
    <property type="match status" value="1"/>
</dbReference>
<accession>A0A1I4XDQ4</accession>
<reference evidence="4" key="1">
    <citation type="submission" date="2016-10" db="EMBL/GenBank/DDBJ databases">
        <authorList>
            <person name="Varghese N."/>
            <person name="Submissions S."/>
        </authorList>
    </citation>
    <scope>NUCLEOTIDE SEQUENCE [LARGE SCALE GENOMIC DNA]</scope>
    <source>
        <strain evidence="4">N6PO6</strain>
    </source>
</reference>
<evidence type="ECO:0000313" key="4">
    <source>
        <dbReference type="Proteomes" id="UP000242222"/>
    </source>
</evidence>
<protein>
    <submittedName>
        <fullName evidence="3">Regulator RcnB of Ni and Co efflux</fullName>
    </submittedName>
</protein>
<dbReference type="Gene3D" id="3.10.450.160">
    <property type="entry name" value="inner membrane protein cigr"/>
    <property type="match status" value="1"/>
</dbReference>
<proteinExistence type="predicted"/>
<feature type="compositionally biased region" description="Low complexity" evidence="1">
    <location>
        <begin position="42"/>
        <end position="59"/>
    </location>
</feature>
<feature type="chain" id="PRO_5017180179" evidence="2">
    <location>
        <begin position="25"/>
        <end position="167"/>
    </location>
</feature>
<keyword evidence="2" id="KW-0732">Signal</keyword>
<dbReference type="STRING" id="1367852.SAMN05216516_10457"/>
<dbReference type="AlphaFoldDB" id="A0A1I4XDQ4"/>
<evidence type="ECO:0000313" key="3">
    <source>
        <dbReference type="EMBL" id="SFN23623.1"/>
    </source>
</evidence>
<feature type="region of interest" description="Disordered" evidence="1">
    <location>
        <begin position="42"/>
        <end position="89"/>
    </location>
</feature>
<dbReference type="OrthoDB" id="6538939at2"/>
<dbReference type="Pfam" id="PF11776">
    <property type="entry name" value="RcnB"/>
    <property type="match status" value="1"/>
</dbReference>
<feature type="signal peptide" evidence="2">
    <location>
        <begin position="1"/>
        <end position="24"/>
    </location>
</feature>
<sequence length="167" mass="18516">MHKTKKVLCTAFMFSTVLALTSCAKTVNQQSDIQQAASVEQAQADVAQSNDAAQASSQQKSEQPHSFPHNVQAQNGTTPGESSEIVPGPQNDYEVKSFFADYKKYIIGDIVPPLYRTKPYYITDYKVRHLPAPQPDSHWTYMGGNYVLISNGEGKILQAKAGEIFYH</sequence>
<dbReference type="EMBL" id="FOVC01000004">
    <property type="protein sequence ID" value="SFN23623.1"/>
    <property type="molecule type" value="Genomic_DNA"/>
</dbReference>